<dbReference type="InterPro" id="IPR000415">
    <property type="entry name" value="Nitroreductase-like"/>
</dbReference>
<organism evidence="1 2">
    <name type="scientific">Belliella filtrata</name>
    <dbReference type="NCBI Taxonomy" id="2923435"/>
    <lineage>
        <taxon>Bacteria</taxon>
        <taxon>Pseudomonadati</taxon>
        <taxon>Bacteroidota</taxon>
        <taxon>Cytophagia</taxon>
        <taxon>Cytophagales</taxon>
        <taxon>Cyclobacteriaceae</taxon>
        <taxon>Belliella</taxon>
    </lineage>
</organism>
<sequence length="180" mass="20760">MEQLFKSNPKYNKPITFSEIAEILNFGGMAIQAYFNYDTSYRLLKYGTDVFQKVLQSFNGYQKDCAMASPYLGVTTIHRNTQSHKSNLPSSFFLSSTWLQMVELKARNLGIYLHQLHNYKSCKIEELLNIPSDNALMMLFAVGRCSKVNYTEVAVENPSYPLSQKTIKNLIFMDMMQDFL</sequence>
<dbReference type="EMBL" id="JAKZGP010000041">
    <property type="protein sequence ID" value="MCH7410599.1"/>
    <property type="molecule type" value="Genomic_DNA"/>
</dbReference>
<gene>
    <name evidence="1" type="ORF">MM239_14420</name>
</gene>
<evidence type="ECO:0000313" key="2">
    <source>
        <dbReference type="Proteomes" id="UP001165489"/>
    </source>
</evidence>
<dbReference type="RefSeq" id="WP_241348959.1">
    <property type="nucleotide sequence ID" value="NZ_JAKZGP010000041.1"/>
</dbReference>
<protein>
    <submittedName>
        <fullName evidence="1">Uncharacterized protein</fullName>
    </submittedName>
</protein>
<name>A0ABS9V2L0_9BACT</name>
<proteinExistence type="predicted"/>
<evidence type="ECO:0000313" key="1">
    <source>
        <dbReference type="EMBL" id="MCH7410599.1"/>
    </source>
</evidence>
<reference evidence="1" key="1">
    <citation type="submission" date="2022-03" db="EMBL/GenBank/DDBJ databases">
        <title>De novo assembled genomes of Belliella spp. (Cyclobacteriaceae) strains.</title>
        <authorList>
            <person name="Szabo A."/>
            <person name="Korponai K."/>
            <person name="Felfoldi T."/>
        </authorList>
    </citation>
    <scope>NUCLEOTIDE SEQUENCE</scope>
    <source>
        <strain evidence="1">DSM 111904</strain>
    </source>
</reference>
<keyword evidence="2" id="KW-1185">Reference proteome</keyword>
<comment type="caution">
    <text evidence="1">The sequence shown here is derived from an EMBL/GenBank/DDBJ whole genome shotgun (WGS) entry which is preliminary data.</text>
</comment>
<dbReference type="Proteomes" id="UP001165489">
    <property type="component" value="Unassembled WGS sequence"/>
</dbReference>
<accession>A0ABS9V2L0</accession>
<dbReference type="SUPFAM" id="SSF55469">
    <property type="entry name" value="FMN-dependent nitroreductase-like"/>
    <property type="match status" value="1"/>
</dbReference>
<dbReference type="Gene3D" id="3.40.109.10">
    <property type="entry name" value="NADH Oxidase"/>
    <property type="match status" value="1"/>
</dbReference>